<dbReference type="AlphaFoldDB" id="A0A0K2UIL1"/>
<protein>
    <submittedName>
        <fullName evidence="1">Uncharacterized protein</fullName>
    </submittedName>
</protein>
<reference evidence="1" key="1">
    <citation type="submission" date="2014-05" db="EMBL/GenBank/DDBJ databases">
        <authorList>
            <person name="Chronopoulou M."/>
        </authorList>
    </citation>
    <scope>NUCLEOTIDE SEQUENCE</scope>
    <source>
        <tissue evidence="1">Whole organism</tissue>
    </source>
</reference>
<accession>A0A0K2UIL1</accession>
<evidence type="ECO:0000313" key="1">
    <source>
        <dbReference type="EMBL" id="CDW38068.1"/>
    </source>
</evidence>
<dbReference type="EMBL" id="HACA01020707">
    <property type="protein sequence ID" value="CDW38068.1"/>
    <property type="molecule type" value="Transcribed_RNA"/>
</dbReference>
<proteinExistence type="predicted"/>
<sequence>MESEMFKKEEIHTPTDMFEKFSRETLPSGFLLIKAPKLSLVKLDATENKSLEIKASLEFEDNLTFKVFLEHKESATLQFLTVLD</sequence>
<organism evidence="1">
    <name type="scientific">Lepeophtheirus salmonis</name>
    <name type="common">Salmon louse</name>
    <name type="synonym">Caligus salmonis</name>
    <dbReference type="NCBI Taxonomy" id="72036"/>
    <lineage>
        <taxon>Eukaryota</taxon>
        <taxon>Metazoa</taxon>
        <taxon>Ecdysozoa</taxon>
        <taxon>Arthropoda</taxon>
        <taxon>Crustacea</taxon>
        <taxon>Multicrustacea</taxon>
        <taxon>Hexanauplia</taxon>
        <taxon>Copepoda</taxon>
        <taxon>Siphonostomatoida</taxon>
        <taxon>Caligidae</taxon>
        <taxon>Lepeophtheirus</taxon>
    </lineage>
</organism>
<name>A0A0K2UIL1_LEPSM</name>